<dbReference type="Pfam" id="PF03517">
    <property type="entry name" value="Voldacs"/>
    <property type="match status" value="1"/>
</dbReference>
<dbReference type="GeneID" id="100366993"/>
<feature type="compositionally biased region" description="Acidic residues" evidence="8">
    <location>
        <begin position="128"/>
        <end position="145"/>
    </location>
</feature>
<dbReference type="PRINTS" id="PR01348">
    <property type="entry name" value="ICLNCHANNEL"/>
</dbReference>
<evidence type="ECO:0000313" key="10">
    <source>
        <dbReference type="RefSeq" id="XP_002741509.1"/>
    </source>
</evidence>
<evidence type="ECO:0000256" key="3">
    <source>
        <dbReference type="ARBA" id="ARBA00007054"/>
    </source>
</evidence>
<name>A0ABM0H0I6_SACKO</name>
<dbReference type="RefSeq" id="XP_002741509.1">
    <property type="nucleotide sequence ID" value="XM_002741463.2"/>
</dbReference>
<comment type="function">
    <text evidence="7">Involved in both the assembly of spliceosomal snRNPs and the methylation of Sm proteins. Chaperone that regulates the assembly of spliceosomal U1, U2, U4 and U5 small nuclear ribonucleoproteins (snRNPs), the building blocks of the spliceosome, and thereby plays an important role in the splicing of cellular pre-mRNAs. Most spliceosomal snRNPs contain a common set of Sm proteins SNRPB, SNRPD1, SNRPD2, SNRPD3, SNRPE, SNRPF and SNRPG that assemble in a heptameric protein ring on the Sm site of the small nuclear RNA to form the core snRNP (Sm core). In the cytosol, the Sm proteins SNRPD1, SNRPD2, SNRPE, SNRPF and SNRPG are trapped in an inactive 6S pICln-Sm complex by the chaperone CLNS1A that controls the assembly of the core snRNP. Dissociation by the SMN complex of CLNS1A from the trapped Sm proteins and their transfer to an SMN-Sm complex triggers the assembly of core snRNPs and their transport to the nucleus.</text>
</comment>
<dbReference type="PANTHER" id="PTHR21399:SF0">
    <property type="entry name" value="METHYLOSOME SUBUNIT PICLN"/>
    <property type="match status" value="1"/>
</dbReference>
<evidence type="ECO:0000256" key="4">
    <source>
        <dbReference type="ARBA" id="ARBA00015653"/>
    </source>
</evidence>
<dbReference type="Proteomes" id="UP000694865">
    <property type="component" value="Unplaced"/>
</dbReference>
<evidence type="ECO:0000313" key="9">
    <source>
        <dbReference type="Proteomes" id="UP000694865"/>
    </source>
</evidence>
<protein>
    <recommendedName>
        <fullName evidence="4">Methylosome subunit pICln</fullName>
    </recommendedName>
</protein>
<evidence type="ECO:0000256" key="1">
    <source>
        <dbReference type="ARBA" id="ARBA00004123"/>
    </source>
</evidence>
<evidence type="ECO:0000256" key="6">
    <source>
        <dbReference type="ARBA" id="ARBA00023242"/>
    </source>
</evidence>
<dbReference type="PANTHER" id="PTHR21399">
    <property type="entry name" value="CHLORIDE CONDUCTANCE REGULATORY PROTEIN ICLN"/>
    <property type="match status" value="1"/>
</dbReference>
<reference evidence="10" key="1">
    <citation type="submission" date="2025-08" db="UniProtKB">
        <authorList>
            <consortium name="RefSeq"/>
        </authorList>
    </citation>
    <scope>IDENTIFICATION</scope>
    <source>
        <tissue evidence="10">Testes</tissue>
    </source>
</reference>
<keyword evidence="5" id="KW-0963">Cytoplasm</keyword>
<comment type="subcellular location">
    <subcellularLocation>
        <location evidence="2">Cytoplasm</location>
    </subcellularLocation>
    <subcellularLocation>
        <location evidence="1">Nucleus</location>
    </subcellularLocation>
</comment>
<comment type="similarity">
    <text evidence="3">Belongs to the pICln (TC 1.A.47) family.</text>
</comment>
<evidence type="ECO:0000256" key="5">
    <source>
        <dbReference type="ARBA" id="ARBA00022490"/>
    </source>
</evidence>
<accession>A0ABM0H0I6</accession>
<evidence type="ECO:0000256" key="2">
    <source>
        <dbReference type="ARBA" id="ARBA00004496"/>
    </source>
</evidence>
<dbReference type="Gene3D" id="2.30.29.30">
    <property type="entry name" value="Pleckstrin-homology domain (PH domain)/Phosphotyrosine-binding domain (PTB)"/>
    <property type="match status" value="1"/>
</dbReference>
<sequence>MVVVTSLPPPTEGIRHKQENTSANIDGKDMGLGTLFITESCLSWTDTSGKGFSLQYPAISLHAVSRDLTAFPHECLYVMVNANLSNEPDGSDDETQEPITEMRFVPADKGELDAMFDAMAKCQALHPDEDDNTNSEDSENYEDALEVGGDGDCNDEWYTEAEGIDHLTEQGQSNLHRIENLLLEGANNPQNTIDIAHSNGQVILADTAVDSDAMETDVSGGQFDDASEADH</sequence>
<dbReference type="InterPro" id="IPR039924">
    <property type="entry name" value="ICln/Lot5/Saf5"/>
</dbReference>
<dbReference type="InterPro" id="IPR011993">
    <property type="entry name" value="PH-like_dom_sf"/>
</dbReference>
<gene>
    <name evidence="10" type="primary">LOC100366993</name>
</gene>
<dbReference type="InterPro" id="IPR003521">
    <property type="entry name" value="ICln"/>
</dbReference>
<keyword evidence="9" id="KW-1185">Reference proteome</keyword>
<evidence type="ECO:0000256" key="8">
    <source>
        <dbReference type="SAM" id="MobiDB-lite"/>
    </source>
</evidence>
<feature type="region of interest" description="Disordered" evidence="8">
    <location>
        <begin position="126"/>
        <end position="146"/>
    </location>
</feature>
<organism evidence="9 10">
    <name type="scientific">Saccoglossus kowalevskii</name>
    <name type="common">Acorn worm</name>
    <dbReference type="NCBI Taxonomy" id="10224"/>
    <lineage>
        <taxon>Eukaryota</taxon>
        <taxon>Metazoa</taxon>
        <taxon>Hemichordata</taxon>
        <taxon>Enteropneusta</taxon>
        <taxon>Harrimaniidae</taxon>
        <taxon>Saccoglossus</taxon>
    </lineage>
</organism>
<proteinExistence type="inferred from homology"/>
<keyword evidence="6" id="KW-0539">Nucleus</keyword>
<evidence type="ECO:0000256" key="7">
    <source>
        <dbReference type="ARBA" id="ARBA00045890"/>
    </source>
</evidence>